<gene>
    <name evidence="2" type="ORF">JOF39_001862</name>
</gene>
<feature type="transmembrane region" description="Helical" evidence="1">
    <location>
        <begin position="16"/>
        <end position="36"/>
    </location>
</feature>
<feature type="transmembrane region" description="Helical" evidence="1">
    <location>
        <begin position="48"/>
        <end position="65"/>
    </location>
</feature>
<protein>
    <recommendedName>
        <fullName evidence="4">Phosphatidic acid phosphatase type 2/haloperoxidase domain-containing protein</fullName>
    </recommendedName>
</protein>
<keyword evidence="3" id="KW-1185">Reference proteome</keyword>
<dbReference type="EMBL" id="JAGIOJ010000001">
    <property type="protein sequence ID" value="MBP2398781.1"/>
    <property type="molecule type" value="Genomic_DNA"/>
</dbReference>
<dbReference type="Proteomes" id="UP001195422">
    <property type="component" value="Unassembled WGS sequence"/>
</dbReference>
<dbReference type="RefSeq" id="WP_188947555.1">
    <property type="nucleotide sequence ID" value="NZ_BMPH01000003.1"/>
</dbReference>
<evidence type="ECO:0000313" key="3">
    <source>
        <dbReference type="Proteomes" id="UP001195422"/>
    </source>
</evidence>
<name>A0ABS4XQI8_GLUPR</name>
<evidence type="ECO:0000256" key="1">
    <source>
        <dbReference type="SAM" id="Phobius"/>
    </source>
</evidence>
<keyword evidence="1" id="KW-0472">Membrane</keyword>
<reference evidence="2 3" key="1">
    <citation type="submission" date="2021-03" db="EMBL/GenBank/DDBJ databases">
        <title>Sequencing the genomes of 1000 actinobacteria strains.</title>
        <authorList>
            <person name="Klenk H.-P."/>
        </authorList>
    </citation>
    <scope>NUCLEOTIDE SEQUENCE [LARGE SCALE GENOMIC DNA]</scope>
    <source>
        <strain evidence="2 3">DSM 20168</strain>
    </source>
</reference>
<feature type="transmembrane region" description="Helical" evidence="1">
    <location>
        <begin position="77"/>
        <end position="102"/>
    </location>
</feature>
<evidence type="ECO:0008006" key="4">
    <source>
        <dbReference type="Google" id="ProtNLM"/>
    </source>
</evidence>
<organism evidence="2 3">
    <name type="scientific">Glutamicibacter protophormiae</name>
    <name type="common">Brevibacterium protophormiae</name>
    <dbReference type="NCBI Taxonomy" id="37930"/>
    <lineage>
        <taxon>Bacteria</taxon>
        <taxon>Bacillati</taxon>
        <taxon>Actinomycetota</taxon>
        <taxon>Actinomycetes</taxon>
        <taxon>Micrococcales</taxon>
        <taxon>Micrococcaceae</taxon>
        <taxon>Glutamicibacter</taxon>
    </lineage>
</organism>
<sequence>MWLTADAAPGQQVRRLALGISHFLAPVTLATLLLLWAMGAGGGIFREVLAILIGLFAVSMINLRWKVLVHLSVGTYAALQAANGMGGCMPLLLAGVAVLSWARIRSGQHTASQVCGGVLVGGAIHDAGNLLGTVLG</sequence>
<accession>A0ABS4XQI8</accession>
<proteinExistence type="predicted"/>
<keyword evidence="1" id="KW-1133">Transmembrane helix</keyword>
<evidence type="ECO:0000313" key="2">
    <source>
        <dbReference type="EMBL" id="MBP2398781.1"/>
    </source>
</evidence>
<comment type="caution">
    <text evidence="2">The sequence shown here is derived from an EMBL/GenBank/DDBJ whole genome shotgun (WGS) entry which is preliminary data.</text>
</comment>
<keyword evidence="1" id="KW-0812">Transmembrane</keyword>